<feature type="region of interest" description="Disordered" evidence="1">
    <location>
        <begin position="1"/>
        <end position="59"/>
    </location>
</feature>
<feature type="region of interest" description="Disordered" evidence="1">
    <location>
        <begin position="430"/>
        <end position="452"/>
    </location>
</feature>
<dbReference type="OrthoDB" id="2664977at2759"/>
<evidence type="ECO:0000313" key="2">
    <source>
        <dbReference type="EMBL" id="KIJ27798.1"/>
    </source>
</evidence>
<dbReference type="Proteomes" id="UP000054279">
    <property type="component" value="Unassembled WGS sequence"/>
</dbReference>
<dbReference type="AlphaFoldDB" id="A0A0C9TEQ3"/>
<feature type="compositionally biased region" description="Polar residues" evidence="1">
    <location>
        <begin position="94"/>
        <end position="108"/>
    </location>
</feature>
<name>A0A0C9TEQ3_SPHS4</name>
<sequence>MTDNTEANKPESFSLEDPPKDTRLSTAKAGTLKVLDISDYLDEDIDLPPSPTRSTTKGPILLGANILSSLPKKPKLRFPPEAVTSIFFPNTTMPQGNLSQAASTSDNGITPPPPGIDGEASGQTSEDPANSPHPPPLDRLPTNIRSRFISPVGAGWSTIYCQTLERIMHPIIPAHQRDWKTLDGNKILAVISRLKVTRNAADRVAAMMAPERLLKAVLPANVNIDIILGDTIQEHDLQNEFVLATEDVAVFFYPYDTALPTTDYAISLVQNDARAASELVRFLSGVSEVTHFIAQYNDNIPFNEVPNPHNFVRWTLNTLRVTSSMVKRRNTGPTPVHNIFIPPPTTEPAAYKKWITLLHRLHFDTRKGTGKPSAAELCNVCKSVAHSEDTCSYAAIPGWPTTPPSGKPIPTIPRGEAPLRAGDAAGILDTDGESVSTRAGPNGPHSPHHLIT</sequence>
<feature type="region of interest" description="Disordered" evidence="1">
    <location>
        <begin position="94"/>
        <end position="142"/>
    </location>
</feature>
<organism evidence="2 3">
    <name type="scientific">Sphaerobolus stellatus (strain SS14)</name>
    <dbReference type="NCBI Taxonomy" id="990650"/>
    <lineage>
        <taxon>Eukaryota</taxon>
        <taxon>Fungi</taxon>
        <taxon>Dikarya</taxon>
        <taxon>Basidiomycota</taxon>
        <taxon>Agaricomycotina</taxon>
        <taxon>Agaricomycetes</taxon>
        <taxon>Phallomycetidae</taxon>
        <taxon>Geastrales</taxon>
        <taxon>Sphaerobolaceae</taxon>
        <taxon>Sphaerobolus</taxon>
    </lineage>
</organism>
<keyword evidence="3" id="KW-1185">Reference proteome</keyword>
<gene>
    <name evidence="2" type="ORF">M422DRAFT_270980</name>
</gene>
<evidence type="ECO:0000313" key="3">
    <source>
        <dbReference type="Proteomes" id="UP000054279"/>
    </source>
</evidence>
<dbReference type="HOGENOM" id="CLU_045730_0_0_1"/>
<proteinExistence type="predicted"/>
<dbReference type="EMBL" id="KN837323">
    <property type="protein sequence ID" value="KIJ27798.1"/>
    <property type="molecule type" value="Genomic_DNA"/>
</dbReference>
<protein>
    <submittedName>
        <fullName evidence="2">Unplaced genomic scaffold SPHSTscaffold_248, whole genome shotgun sequence</fullName>
    </submittedName>
</protein>
<accession>A0A0C9TEQ3</accession>
<evidence type="ECO:0000256" key="1">
    <source>
        <dbReference type="SAM" id="MobiDB-lite"/>
    </source>
</evidence>
<reference evidence="2 3" key="1">
    <citation type="submission" date="2014-06" db="EMBL/GenBank/DDBJ databases">
        <title>Evolutionary Origins and Diversification of the Mycorrhizal Mutualists.</title>
        <authorList>
            <consortium name="DOE Joint Genome Institute"/>
            <consortium name="Mycorrhizal Genomics Consortium"/>
            <person name="Kohler A."/>
            <person name="Kuo A."/>
            <person name="Nagy L.G."/>
            <person name="Floudas D."/>
            <person name="Copeland A."/>
            <person name="Barry K.W."/>
            <person name="Cichocki N."/>
            <person name="Veneault-Fourrey C."/>
            <person name="LaButti K."/>
            <person name="Lindquist E.A."/>
            <person name="Lipzen A."/>
            <person name="Lundell T."/>
            <person name="Morin E."/>
            <person name="Murat C."/>
            <person name="Riley R."/>
            <person name="Ohm R."/>
            <person name="Sun H."/>
            <person name="Tunlid A."/>
            <person name="Henrissat B."/>
            <person name="Grigoriev I.V."/>
            <person name="Hibbett D.S."/>
            <person name="Martin F."/>
        </authorList>
    </citation>
    <scope>NUCLEOTIDE SEQUENCE [LARGE SCALE GENOMIC DNA]</scope>
    <source>
        <strain evidence="2 3">SS14</strain>
    </source>
</reference>